<protein>
    <recommendedName>
        <fullName evidence="8">Ribonuclease VapC</fullName>
        <shortName evidence="8">RNase VapC</shortName>
        <ecNumber evidence="8">3.1.-.-</ecNumber>
    </recommendedName>
    <alternativeName>
        <fullName evidence="8">Toxin VapC</fullName>
    </alternativeName>
</protein>
<evidence type="ECO:0000256" key="4">
    <source>
        <dbReference type="ARBA" id="ARBA00022723"/>
    </source>
</evidence>
<comment type="cofactor">
    <cofactor evidence="1 8">
        <name>Mg(2+)</name>
        <dbReference type="ChEBI" id="CHEBI:18420"/>
    </cofactor>
</comment>
<evidence type="ECO:0000256" key="5">
    <source>
        <dbReference type="ARBA" id="ARBA00022801"/>
    </source>
</evidence>
<dbReference type="PANTHER" id="PTHR33653:SF1">
    <property type="entry name" value="RIBONUCLEASE VAPC2"/>
    <property type="match status" value="1"/>
</dbReference>
<dbReference type="Gene3D" id="3.40.50.1010">
    <property type="entry name" value="5'-nuclease"/>
    <property type="match status" value="1"/>
</dbReference>
<keyword evidence="6 8" id="KW-0460">Magnesium</keyword>
<evidence type="ECO:0000256" key="6">
    <source>
        <dbReference type="ARBA" id="ARBA00022842"/>
    </source>
</evidence>
<keyword evidence="8" id="KW-0800">Toxin</keyword>
<gene>
    <name evidence="8" type="primary">vapC</name>
    <name evidence="10" type="ORF">PQJ73_22925</name>
</gene>
<reference evidence="10" key="2">
    <citation type="submission" date="2023-02" db="EMBL/GenBank/DDBJ databases">
        <authorList>
            <person name="Rayyan A."/>
            <person name="Meyer T."/>
            <person name="Kyndt J.A."/>
        </authorList>
    </citation>
    <scope>NUCLEOTIDE SEQUENCE</scope>
    <source>
        <strain evidence="10">DSM 9987</strain>
    </source>
</reference>
<dbReference type="HAMAP" id="MF_00265">
    <property type="entry name" value="VapC_Nob1"/>
    <property type="match status" value="1"/>
</dbReference>
<evidence type="ECO:0000256" key="2">
    <source>
        <dbReference type="ARBA" id="ARBA00022649"/>
    </source>
</evidence>
<dbReference type="RefSeq" id="WP_272779390.1">
    <property type="nucleotide sequence ID" value="NZ_JAQQLI010000046.1"/>
</dbReference>
<dbReference type="EC" id="3.1.-.-" evidence="8"/>
<evidence type="ECO:0000259" key="9">
    <source>
        <dbReference type="Pfam" id="PF01850"/>
    </source>
</evidence>
<proteinExistence type="inferred from homology"/>
<keyword evidence="11" id="KW-1185">Reference proteome</keyword>
<name>A0ABT5JHP8_RHOTP</name>
<feature type="binding site" evidence="8">
    <location>
        <position position="4"/>
    </location>
    <ligand>
        <name>Mg(2+)</name>
        <dbReference type="ChEBI" id="CHEBI:18420"/>
    </ligand>
</feature>
<dbReference type="EMBL" id="JAQQLI010000046">
    <property type="protein sequence ID" value="MDC7788555.1"/>
    <property type="molecule type" value="Genomic_DNA"/>
</dbReference>
<dbReference type="InterPro" id="IPR022907">
    <property type="entry name" value="VapC_family"/>
</dbReference>
<dbReference type="SUPFAM" id="SSF88723">
    <property type="entry name" value="PIN domain-like"/>
    <property type="match status" value="1"/>
</dbReference>
<keyword evidence="5 8" id="KW-0378">Hydrolase</keyword>
<dbReference type="InterPro" id="IPR029060">
    <property type="entry name" value="PIN-like_dom_sf"/>
</dbReference>
<accession>A0ABT5JHP8</accession>
<keyword evidence="3 8" id="KW-0540">Nuclease</keyword>
<dbReference type="Proteomes" id="UP001165652">
    <property type="component" value="Unassembled WGS sequence"/>
</dbReference>
<keyword evidence="2 8" id="KW-1277">Toxin-antitoxin system</keyword>
<evidence type="ECO:0000256" key="3">
    <source>
        <dbReference type="ARBA" id="ARBA00022722"/>
    </source>
</evidence>
<comment type="similarity">
    <text evidence="7 8">Belongs to the PINc/VapC protein family.</text>
</comment>
<evidence type="ECO:0000256" key="7">
    <source>
        <dbReference type="ARBA" id="ARBA00038093"/>
    </source>
</evidence>
<reference evidence="10" key="1">
    <citation type="journal article" date="2023" name="Microbiol Resour">
        <title>Genome Sequences of Rhodoplanes serenus and Two Thermotolerant Strains, Rhodoplanes tepidamans and 'Rhodoplanes cryptolactis,' Further Refine the Genus.</title>
        <authorList>
            <person name="Rayyan A.A."/>
            <person name="Kyndt J.A."/>
        </authorList>
    </citation>
    <scope>NUCLEOTIDE SEQUENCE</scope>
    <source>
        <strain evidence="10">DSM 9987</strain>
    </source>
</reference>
<evidence type="ECO:0000313" key="11">
    <source>
        <dbReference type="Proteomes" id="UP001165652"/>
    </source>
</evidence>
<feature type="domain" description="PIN" evidence="9">
    <location>
        <begin position="1"/>
        <end position="125"/>
    </location>
</feature>
<evidence type="ECO:0000313" key="10">
    <source>
        <dbReference type="EMBL" id="MDC7788555.1"/>
    </source>
</evidence>
<dbReference type="InterPro" id="IPR050556">
    <property type="entry name" value="Type_II_TA_system_RNase"/>
</dbReference>
<dbReference type="Pfam" id="PF01850">
    <property type="entry name" value="PIN"/>
    <property type="match status" value="1"/>
</dbReference>
<comment type="caution">
    <text evidence="10">The sequence shown here is derived from an EMBL/GenBank/DDBJ whole genome shotgun (WGS) entry which is preliminary data.</text>
</comment>
<dbReference type="CDD" id="cd09871">
    <property type="entry name" value="PIN_MtVapC28-VapC30-like"/>
    <property type="match status" value="1"/>
</dbReference>
<comment type="function">
    <text evidence="8">Toxic component of a toxin-antitoxin (TA) system. An RNase.</text>
</comment>
<feature type="binding site" evidence="8">
    <location>
        <position position="100"/>
    </location>
    <ligand>
        <name>Mg(2+)</name>
        <dbReference type="ChEBI" id="CHEBI:18420"/>
    </ligand>
</feature>
<evidence type="ECO:0000256" key="1">
    <source>
        <dbReference type="ARBA" id="ARBA00001946"/>
    </source>
</evidence>
<dbReference type="InterPro" id="IPR002716">
    <property type="entry name" value="PIN_dom"/>
</dbReference>
<sequence length="134" mass="14161">MIIDTSALIAVLKKEPEEEEFLFAIGNAEVLRVSAATYFEAGLVVDRNNDPGLSGNLDELLEEAAVIIEPVTEAQAGLARQAYRDLGRGSGHPARLTFGDCFSYALAKAAGEPPLFKGDDFGRTDVAPALPPAG</sequence>
<dbReference type="PANTHER" id="PTHR33653">
    <property type="entry name" value="RIBONUCLEASE VAPC2"/>
    <property type="match status" value="1"/>
</dbReference>
<organism evidence="10 11">
    <name type="scientific">Rhodoplanes tepidamans</name>
    <name type="common">Rhodoplanes cryptolactis</name>
    <dbReference type="NCBI Taxonomy" id="200616"/>
    <lineage>
        <taxon>Bacteria</taxon>
        <taxon>Pseudomonadati</taxon>
        <taxon>Pseudomonadota</taxon>
        <taxon>Alphaproteobacteria</taxon>
        <taxon>Hyphomicrobiales</taxon>
        <taxon>Nitrobacteraceae</taxon>
        <taxon>Rhodoplanes</taxon>
    </lineage>
</organism>
<keyword evidence="4 8" id="KW-0479">Metal-binding</keyword>
<evidence type="ECO:0000256" key="8">
    <source>
        <dbReference type="HAMAP-Rule" id="MF_00265"/>
    </source>
</evidence>